<evidence type="ECO:0000256" key="1">
    <source>
        <dbReference type="SAM" id="MobiDB-lite"/>
    </source>
</evidence>
<dbReference type="InterPro" id="IPR024064">
    <property type="entry name" value="FdhE-like_sf"/>
</dbReference>
<evidence type="ECO:0000313" key="2">
    <source>
        <dbReference type="EMBL" id="KKL47832.1"/>
    </source>
</evidence>
<accession>A0A0F9F9P4</accession>
<protein>
    <submittedName>
        <fullName evidence="2">Uncharacterized protein</fullName>
    </submittedName>
</protein>
<comment type="caution">
    <text evidence="2">The sequence shown here is derived from an EMBL/GenBank/DDBJ whole genome shotgun (WGS) entry which is preliminary data.</text>
</comment>
<feature type="compositionally biased region" description="Basic and acidic residues" evidence="1">
    <location>
        <begin position="1"/>
        <end position="19"/>
    </location>
</feature>
<dbReference type="AlphaFoldDB" id="A0A0F9F9P4"/>
<name>A0A0F9F9P4_9ZZZZ</name>
<feature type="region of interest" description="Disordered" evidence="1">
    <location>
        <begin position="1"/>
        <end position="25"/>
    </location>
</feature>
<sequence length="103" mass="11684">MLTEGKSRSCVKEQTDIRKPMAPPPAPTCYYKEVKPWKNGNHWTCPKCGNEDTTEFGRFELGKKHHSYVEMICDGCGFEWNIIMKSEGWLPADGDISADDLIS</sequence>
<gene>
    <name evidence="2" type="ORF">LCGC14_2331580</name>
</gene>
<reference evidence="2" key="1">
    <citation type="journal article" date="2015" name="Nature">
        <title>Complex archaea that bridge the gap between prokaryotes and eukaryotes.</title>
        <authorList>
            <person name="Spang A."/>
            <person name="Saw J.H."/>
            <person name="Jorgensen S.L."/>
            <person name="Zaremba-Niedzwiedzka K."/>
            <person name="Martijn J."/>
            <person name="Lind A.E."/>
            <person name="van Eijk R."/>
            <person name="Schleper C."/>
            <person name="Guy L."/>
            <person name="Ettema T.J."/>
        </authorList>
    </citation>
    <scope>NUCLEOTIDE SEQUENCE</scope>
</reference>
<proteinExistence type="predicted"/>
<organism evidence="2">
    <name type="scientific">marine sediment metagenome</name>
    <dbReference type="NCBI Taxonomy" id="412755"/>
    <lineage>
        <taxon>unclassified sequences</taxon>
        <taxon>metagenomes</taxon>
        <taxon>ecological metagenomes</taxon>
    </lineage>
</organism>
<dbReference type="SUPFAM" id="SSF144020">
    <property type="entry name" value="FdhE-like"/>
    <property type="match status" value="1"/>
</dbReference>
<dbReference type="EMBL" id="LAZR01033528">
    <property type="protein sequence ID" value="KKL47832.1"/>
    <property type="molecule type" value="Genomic_DNA"/>
</dbReference>